<dbReference type="InterPro" id="IPR041645">
    <property type="entry name" value="ADAMTS_CR_2"/>
</dbReference>
<dbReference type="GO" id="GO:0006508">
    <property type="term" value="P:proteolysis"/>
    <property type="evidence" value="ECO:0007669"/>
    <property type="project" value="UniProtKB-KW"/>
</dbReference>
<comment type="cofactor">
    <cofactor evidence="15">
        <name>Zn(2+)</name>
        <dbReference type="ChEBI" id="CHEBI:29105"/>
    </cofactor>
    <text evidence="15">Binds 1 zinc ion per subunit.</text>
</comment>
<organism evidence="21 22">
    <name type="scientific">Amphiprion ocellaris</name>
    <name type="common">Clown anemonefish</name>
    <dbReference type="NCBI Taxonomy" id="80972"/>
    <lineage>
        <taxon>Eukaryota</taxon>
        <taxon>Metazoa</taxon>
        <taxon>Chordata</taxon>
        <taxon>Craniata</taxon>
        <taxon>Vertebrata</taxon>
        <taxon>Euteleostomi</taxon>
        <taxon>Actinopterygii</taxon>
        <taxon>Neopterygii</taxon>
        <taxon>Teleostei</taxon>
        <taxon>Neoteleostei</taxon>
        <taxon>Acanthomorphata</taxon>
        <taxon>Ovalentaria</taxon>
        <taxon>Pomacentridae</taxon>
        <taxon>Amphiprion</taxon>
    </lineage>
</organism>
<sequence>ISFCSHRHLTGLKGQACDLPPSPLYYLQLSRSSCKYEIVSPYEVNHQGLYISHEVAHHQRRRRRRSLTPDAGSSINGSETVHFRLSGLGQDFHMELREASESLIAPGFTIQVLGKNGTKSLRAYYQNDLCFYQGSLRSGVNSSVALSTCMGMSGLIRTQDADYFLRPVPRSLAQRENFSAPFSHQPHILYKRQREGLQKQQSGISPHHRDNNSSDSHGEHGEKQRQHFCGRRKKYMPKPPEEDVFILPDEYKFVPRNKRAALMKNQANQKLNVETLVVVDRKMMDNHGHENITTYVLTVLNMVSSLFKDGTIGGNINIVIVGLVLLDEEQDGLVINHHADHTLNSFCHWQSTLGGREGRHHDHAILLTGLDICSWKNEPCDTLGFAPISGMCSKYRSCTVNEDTGLGLAFTIAHESGHNFGMVHDGEGNICKKSEGNIMSPTLAGHNGIFSWSACSRQYLSRFLNSAQALCLSDEPRAVKEYRYPEKLPGELYDADTQCKWQFGEKAKLCTLDFKKDICKALWCHRVGRKCETKFMPAAEGSACGPDMWCRRGQCVKQGDEGPRPQHGHWSDWSSWSSCSRSCESGVTYRERQCNNPRPMYGGKFCEGSSRSYKLCNTVDCPSDTVDYRAQQCAEYNSKQFRGWFYTWRPYTRVDDQDVCKLYCFAEGYDFFFALASKVKDGTLCSQDSSNVCIDGLCERVGCDRVLGSTAVPDACGVCKGDNSTCKIYKGQYTKQHFTNQYYGVVTIPPGAQSIRVVELNTSSSYLAIRDTQRHYYLNGHWTVDWPGRHAIAGTIFEYKRPYNRPESLISAGPTNETLIIEILLQGWNPGVRWEYTLKRTDDKVMKNYIKHSYTWAIIRSQCSATCAGGQMNTKTACYRDLRVQVNMSFCNPRSRPATGLIPCNTQPCPASWSVGEWGVCSRSCGGGEQTRQVLCVRRSSQTDVDALADSRCAQAAPARRQACNPHSCPPVWSTGPWSQCSRKCGNGLKKRTVLCTSTNPGAQTLPDNVCAGLPKPASQESCFIKRCQKQRKVQWFVSTWQECSVTCGRGYQTRFIKCAEKDTAGKYRELAAKKCHHVPKPTVELQKPCILPQPHPPPRPGWHSSPWSQCTVTCGGGVQARTVQCLLQGKPSPGCSLNLKPPMSQACNTNFCPQPEKKDLACRDYFNWCYLVPQHGVCNHKFYGKQCCQSCSNSNL</sequence>
<evidence type="ECO:0000256" key="16">
    <source>
        <dbReference type="PIRSR" id="PIRSR613273-3"/>
    </source>
</evidence>
<reference evidence="21" key="2">
    <citation type="submission" date="2025-08" db="UniProtKB">
        <authorList>
            <consortium name="Ensembl"/>
        </authorList>
    </citation>
    <scope>IDENTIFICATION</scope>
</reference>
<feature type="disulfide bond" evidence="16">
    <location>
        <begin position="519"/>
        <end position="550"/>
    </location>
</feature>
<keyword evidence="13" id="KW-0325">Glycoprotein</keyword>
<reference evidence="21" key="3">
    <citation type="submission" date="2025-09" db="UniProtKB">
        <authorList>
            <consortium name="Ensembl"/>
        </authorList>
    </citation>
    <scope>IDENTIFICATION</scope>
</reference>
<dbReference type="Pfam" id="PF00090">
    <property type="entry name" value="TSP_1"/>
    <property type="match status" value="1"/>
</dbReference>
<protein>
    <recommendedName>
        <fullName evidence="23">ADAM metallopeptidase with thrombospondin type 1 motif, 16</fullName>
    </recommendedName>
</protein>
<keyword evidence="3" id="KW-0272">Extracellular matrix</keyword>
<dbReference type="Pfam" id="PF05986">
    <property type="entry name" value="ADAMTS_spacer1"/>
    <property type="match status" value="1"/>
</dbReference>
<keyword evidence="22" id="KW-1185">Reference proteome</keyword>
<dbReference type="InterPro" id="IPR010909">
    <property type="entry name" value="PLAC"/>
</dbReference>
<comment type="caution">
    <text evidence="17">Lacks conserved residue(s) required for the propagation of feature annotation.</text>
</comment>
<evidence type="ECO:0000256" key="8">
    <source>
        <dbReference type="ARBA" id="ARBA00022737"/>
    </source>
</evidence>
<dbReference type="GO" id="GO:0046872">
    <property type="term" value="F:metal ion binding"/>
    <property type="evidence" value="ECO:0007669"/>
    <property type="project" value="UniProtKB-KW"/>
</dbReference>
<dbReference type="InterPro" id="IPR000884">
    <property type="entry name" value="TSP1_rpt"/>
</dbReference>
<evidence type="ECO:0000256" key="9">
    <source>
        <dbReference type="ARBA" id="ARBA00022801"/>
    </source>
</evidence>
<keyword evidence="4" id="KW-0645">Protease</keyword>
<feature type="disulfide bond" evidence="16">
    <location>
        <begin position="579"/>
        <end position="616"/>
    </location>
</feature>
<dbReference type="GO" id="GO:0031012">
    <property type="term" value="C:extracellular matrix"/>
    <property type="evidence" value="ECO:0007669"/>
    <property type="project" value="TreeGrafter"/>
</dbReference>
<dbReference type="GO" id="GO:0004222">
    <property type="term" value="F:metalloendopeptidase activity"/>
    <property type="evidence" value="ECO:0007669"/>
    <property type="project" value="InterPro"/>
</dbReference>
<evidence type="ECO:0008006" key="23">
    <source>
        <dbReference type="Google" id="ProtNLM"/>
    </source>
</evidence>
<dbReference type="FunFam" id="2.20.100.10:FF:000007">
    <property type="entry name" value="Thrombospondin 1"/>
    <property type="match status" value="1"/>
</dbReference>
<evidence type="ECO:0000256" key="18">
    <source>
        <dbReference type="SAM" id="MobiDB-lite"/>
    </source>
</evidence>
<dbReference type="PRINTS" id="PR01705">
    <property type="entry name" value="TSP1REPEAT"/>
</dbReference>
<feature type="disulfide bond" evidence="16">
    <location>
        <begin position="510"/>
        <end position="531"/>
    </location>
</feature>
<evidence type="ECO:0000259" key="19">
    <source>
        <dbReference type="PROSITE" id="PS50215"/>
    </source>
</evidence>
<dbReference type="Gene3D" id="3.40.1620.60">
    <property type="match status" value="1"/>
</dbReference>
<evidence type="ECO:0000256" key="5">
    <source>
        <dbReference type="ARBA" id="ARBA00022685"/>
    </source>
</evidence>
<keyword evidence="12 16" id="KW-1015">Disulfide bond</keyword>
<reference evidence="21 22" key="1">
    <citation type="submission" date="2022-01" db="EMBL/GenBank/DDBJ databases">
        <title>A chromosome-scale genome assembly of the false clownfish, Amphiprion ocellaris.</title>
        <authorList>
            <person name="Ryu T."/>
        </authorList>
    </citation>
    <scope>NUCLEOTIDE SEQUENCE [LARGE SCALE GENOMIC DNA]</scope>
</reference>
<feature type="disulfide bond" evidence="16">
    <location>
        <begin position="583"/>
        <end position="621"/>
    </location>
</feature>
<feature type="binding site" evidence="15">
    <location>
        <position position="362"/>
    </location>
    <ligand>
        <name>Ca(2+)</name>
        <dbReference type="ChEBI" id="CHEBI:29108"/>
        <label>1</label>
    </ligand>
</feature>
<feature type="binding site" evidence="15">
    <location>
        <position position="471"/>
    </location>
    <ligand>
        <name>Ca(2+)</name>
        <dbReference type="ChEBI" id="CHEBI:29108"/>
        <label>1</label>
    </ligand>
</feature>
<dbReference type="SMART" id="SM00209">
    <property type="entry name" value="TSP1"/>
    <property type="match status" value="6"/>
</dbReference>
<feature type="disulfide bond" evidence="16">
    <location>
        <begin position="347"/>
        <end position="398"/>
    </location>
</feature>
<evidence type="ECO:0000256" key="17">
    <source>
        <dbReference type="PROSITE-ProRule" id="PRU00276"/>
    </source>
</evidence>
<gene>
    <name evidence="21" type="primary">ADAMTS16</name>
</gene>
<keyword evidence="15" id="KW-0106">Calcium</keyword>
<keyword evidence="11" id="KW-0482">Metalloprotease</keyword>
<evidence type="ECO:0000256" key="13">
    <source>
        <dbReference type="ARBA" id="ARBA00023180"/>
    </source>
</evidence>
<feature type="disulfide bond" evidence="16">
    <location>
        <begin position="392"/>
        <end position="471"/>
    </location>
</feature>
<evidence type="ECO:0000256" key="3">
    <source>
        <dbReference type="ARBA" id="ARBA00022530"/>
    </source>
</evidence>
<dbReference type="InterPro" id="IPR013273">
    <property type="entry name" value="ADAMTS/ADAMTS-like"/>
</dbReference>
<dbReference type="GeneTree" id="ENSGT00940000159433"/>
<dbReference type="FunFam" id="2.20.100.10:FF:000005">
    <property type="entry name" value="ADAM metallopeptidase with thrombospondin type 1 motif 9"/>
    <property type="match status" value="2"/>
</dbReference>
<evidence type="ECO:0000256" key="14">
    <source>
        <dbReference type="PIRSR" id="PIRSR613273-1"/>
    </source>
</evidence>
<dbReference type="InterPro" id="IPR024079">
    <property type="entry name" value="MetalloPept_cat_dom_sf"/>
</dbReference>
<feature type="domain" description="PLAC" evidence="20">
    <location>
        <begin position="1159"/>
        <end position="1196"/>
    </location>
</feature>
<dbReference type="PROSITE" id="PS50215">
    <property type="entry name" value="ADAM_MEPRO"/>
    <property type="match status" value="1"/>
</dbReference>
<dbReference type="Gene3D" id="2.20.100.10">
    <property type="entry name" value="Thrombospondin type-1 (TSP1) repeat"/>
    <property type="match status" value="5"/>
</dbReference>
<keyword evidence="8" id="KW-0677">Repeat</keyword>
<feature type="binding site" evidence="15">
    <location>
        <position position="274"/>
    </location>
    <ligand>
        <name>Ca(2+)</name>
        <dbReference type="ChEBI" id="CHEBI:29108"/>
        <label>1</label>
    </ligand>
</feature>
<feature type="binding site" evidence="15 17">
    <location>
        <position position="414"/>
    </location>
    <ligand>
        <name>Zn(2+)</name>
        <dbReference type="ChEBI" id="CHEBI:29105"/>
        <note>catalytic</note>
    </ligand>
</feature>
<dbReference type="PROSITE" id="PS50092">
    <property type="entry name" value="TSP1"/>
    <property type="match status" value="5"/>
</dbReference>
<feature type="disulfide bond" evidence="16">
    <location>
        <begin position="373"/>
        <end position="380"/>
    </location>
</feature>
<feature type="binding site" evidence="15">
    <location>
        <position position="474"/>
    </location>
    <ligand>
        <name>Ca(2+)</name>
        <dbReference type="ChEBI" id="CHEBI:29108"/>
        <label>2</label>
    </ligand>
</feature>
<evidence type="ECO:0000256" key="12">
    <source>
        <dbReference type="ARBA" id="ARBA00023157"/>
    </source>
</evidence>
<evidence type="ECO:0000256" key="6">
    <source>
        <dbReference type="ARBA" id="ARBA00022723"/>
    </source>
</evidence>
<keyword evidence="5" id="KW-0165">Cleavage on pair of basic residues</keyword>
<dbReference type="AlphaFoldDB" id="A0AAQ5Z202"/>
<dbReference type="PANTHER" id="PTHR13723:SF140">
    <property type="entry name" value="A DISINTEGRIN AND METALLOPROTEINASE WITH THROMBOSPONDIN MOTIFS 16"/>
    <property type="match status" value="1"/>
</dbReference>
<dbReference type="Pfam" id="PF19030">
    <property type="entry name" value="TSP1_ADAMTS"/>
    <property type="match status" value="4"/>
</dbReference>
<feature type="disulfide bond" evidence="16">
    <location>
        <begin position="431"/>
        <end position="455"/>
    </location>
</feature>
<feature type="region of interest" description="Disordered" evidence="18">
    <location>
        <begin position="193"/>
        <end position="236"/>
    </location>
</feature>
<dbReference type="InterPro" id="IPR002870">
    <property type="entry name" value="Peptidase_M12B_N"/>
</dbReference>
<dbReference type="Gene3D" id="2.60.120.830">
    <property type="match status" value="1"/>
</dbReference>
<dbReference type="PANTHER" id="PTHR13723">
    <property type="entry name" value="ADAMTS A DISINTEGRIN AND METALLOPROTEASE WITH THROMBOSPONDIN MOTIFS PROTEASE"/>
    <property type="match status" value="1"/>
</dbReference>
<keyword evidence="9" id="KW-0378">Hydrolase</keyword>
<accession>A0AAQ5Z202</accession>
<dbReference type="Pfam" id="PF08686">
    <property type="entry name" value="PLAC"/>
    <property type="match status" value="1"/>
</dbReference>
<feature type="binding site" evidence="15 17">
    <location>
        <position position="424"/>
    </location>
    <ligand>
        <name>Zn(2+)</name>
        <dbReference type="ChEBI" id="CHEBI:29105"/>
        <note>catalytic</note>
    </ligand>
</feature>
<dbReference type="SUPFAM" id="SSF55486">
    <property type="entry name" value="Metalloproteases ('zincins'), catalytic domain"/>
    <property type="match status" value="1"/>
</dbReference>
<feature type="compositionally biased region" description="Basic and acidic residues" evidence="18">
    <location>
        <begin position="207"/>
        <end position="225"/>
    </location>
</feature>
<dbReference type="SUPFAM" id="SSF82895">
    <property type="entry name" value="TSP-1 type 1 repeat"/>
    <property type="match status" value="5"/>
</dbReference>
<dbReference type="InterPro" id="IPR010294">
    <property type="entry name" value="ADAMTS_spacer1"/>
</dbReference>
<evidence type="ECO:0000313" key="22">
    <source>
        <dbReference type="Proteomes" id="UP001501940"/>
    </source>
</evidence>
<dbReference type="Pfam" id="PF01421">
    <property type="entry name" value="Reprolysin"/>
    <property type="match status" value="1"/>
</dbReference>
<dbReference type="Pfam" id="PF01562">
    <property type="entry name" value="Pep_M12B_propep"/>
    <property type="match status" value="1"/>
</dbReference>
<dbReference type="FunFam" id="2.60.120.830:FF:000001">
    <property type="entry name" value="A disintegrin and metalloproteinase with thrombospondin motifs 1"/>
    <property type="match status" value="1"/>
</dbReference>
<feature type="domain" description="Peptidase M12B" evidence="19">
    <location>
        <begin position="271"/>
        <end position="476"/>
    </location>
</feature>
<evidence type="ECO:0000256" key="1">
    <source>
        <dbReference type="ARBA" id="ARBA00004498"/>
    </source>
</evidence>
<dbReference type="InterPro" id="IPR045371">
    <property type="entry name" value="ADAMTS_CR_3"/>
</dbReference>
<dbReference type="Pfam" id="PF19236">
    <property type="entry name" value="ADAMTS_CR_3"/>
    <property type="match status" value="1"/>
</dbReference>
<dbReference type="InterPro" id="IPR001590">
    <property type="entry name" value="Peptidase_M12B"/>
</dbReference>
<dbReference type="InterPro" id="IPR050439">
    <property type="entry name" value="ADAMTS_ADAMTS-like"/>
</dbReference>
<dbReference type="InterPro" id="IPR036383">
    <property type="entry name" value="TSP1_rpt_sf"/>
</dbReference>
<dbReference type="Pfam" id="PF17771">
    <property type="entry name" value="ADAMTS_CR_2"/>
    <property type="match status" value="1"/>
</dbReference>
<dbReference type="GO" id="GO:0030198">
    <property type="term" value="P:extracellular matrix organization"/>
    <property type="evidence" value="ECO:0007669"/>
    <property type="project" value="InterPro"/>
</dbReference>
<dbReference type="FunFam" id="3.40.390.10:FF:000001">
    <property type="entry name" value="A disintegrin and metalloproteinase with thrombospondin motifs 1"/>
    <property type="match status" value="1"/>
</dbReference>
<feature type="active site" evidence="14 17">
    <location>
        <position position="415"/>
    </location>
</feature>
<feature type="binding site" evidence="15">
    <location>
        <position position="474"/>
    </location>
    <ligand>
        <name>Ca(2+)</name>
        <dbReference type="ChEBI" id="CHEBI:29108"/>
        <label>1</label>
    </ligand>
</feature>
<feature type="compositionally biased region" description="Basic residues" evidence="18">
    <location>
        <begin position="226"/>
        <end position="236"/>
    </location>
</feature>
<evidence type="ECO:0000256" key="7">
    <source>
        <dbReference type="ARBA" id="ARBA00022729"/>
    </source>
</evidence>
<evidence type="ECO:0000256" key="10">
    <source>
        <dbReference type="ARBA" id="ARBA00022833"/>
    </source>
</evidence>
<name>A0AAQ5Z202_AMPOC</name>
<dbReference type="PROSITE" id="PS50900">
    <property type="entry name" value="PLAC"/>
    <property type="match status" value="1"/>
</dbReference>
<keyword evidence="7" id="KW-0732">Signal</keyword>
<keyword evidence="2" id="KW-0964">Secreted</keyword>
<evidence type="ECO:0000256" key="2">
    <source>
        <dbReference type="ARBA" id="ARBA00022525"/>
    </source>
</evidence>
<feature type="binding site" evidence="15 17">
    <location>
        <position position="418"/>
    </location>
    <ligand>
        <name>Zn(2+)</name>
        <dbReference type="ChEBI" id="CHEBI:29105"/>
        <note>catalytic</note>
    </ligand>
</feature>
<evidence type="ECO:0000256" key="15">
    <source>
        <dbReference type="PIRSR" id="PIRSR613273-2"/>
    </source>
</evidence>
<dbReference type="PRINTS" id="PR01857">
    <property type="entry name" value="ADAMTSFAMILY"/>
</dbReference>
<dbReference type="CDD" id="cd04273">
    <property type="entry name" value="ZnMc_ADAMTS_like"/>
    <property type="match status" value="1"/>
</dbReference>
<feature type="disulfide bond" evidence="16">
    <location>
        <begin position="544"/>
        <end position="555"/>
    </location>
</feature>
<dbReference type="Proteomes" id="UP001501940">
    <property type="component" value="Chromosome 9"/>
</dbReference>
<feature type="disulfide bond" evidence="16">
    <location>
        <begin position="499"/>
        <end position="524"/>
    </location>
</feature>
<evidence type="ECO:0000259" key="20">
    <source>
        <dbReference type="PROSITE" id="PS50900"/>
    </source>
</evidence>
<evidence type="ECO:0000256" key="11">
    <source>
        <dbReference type="ARBA" id="ARBA00023049"/>
    </source>
</evidence>
<dbReference type="Gene3D" id="3.40.390.10">
    <property type="entry name" value="Collagenase (Catalytic Domain)"/>
    <property type="match status" value="1"/>
</dbReference>
<evidence type="ECO:0000256" key="4">
    <source>
        <dbReference type="ARBA" id="ARBA00022670"/>
    </source>
</evidence>
<feature type="disulfide bond" evidence="16">
    <location>
        <begin position="594"/>
        <end position="606"/>
    </location>
</feature>
<keyword evidence="6 15" id="KW-0479">Metal-binding</keyword>
<feature type="binding site" evidence="15">
    <location>
        <position position="274"/>
    </location>
    <ligand>
        <name>Ca(2+)</name>
        <dbReference type="ChEBI" id="CHEBI:29108"/>
        <label>2</label>
    </ligand>
</feature>
<proteinExistence type="predicted"/>
<keyword evidence="10 15" id="KW-0862">Zinc</keyword>
<comment type="subcellular location">
    <subcellularLocation>
        <location evidence="1">Secreted</location>
        <location evidence="1">Extracellular space</location>
        <location evidence="1">Extracellular matrix</location>
    </subcellularLocation>
</comment>
<evidence type="ECO:0000313" key="21">
    <source>
        <dbReference type="Ensembl" id="ENSAOCP00000058326.1"/>
    </source>
</evidence>
<dbReference type="Ensembl" id="ENSAOCT00000078279.1">
    <property type="protein sequence ID" value="ENSAOCP00000058326.1"/>
    <property type="gene ID" value="ENSAOCG00000000852.2"/>
</dbReference>